<dbReference type="VEuPathDB" id="TrichDB:TVAG_224360"/>
<dbReference type="Proteomes" id="UP000001542">
    <property type="component" value="Unassembled WGS sequence"/>
</dbReference>
<sequence length="235" mass="26251">MTSAMRELAAISHDIRKIGFRKLPRNIERAAVIFMRGKSHLNLEGSKESLKFGKLAKYMYCEVFVMTDATVDDFIEVMRHFVTETKQVLLCFTVANKVNDKSSTGPTEIPFVGGSVDPELLFDLGNSIQAGVKLFYFIDGINDPKNWDPKANGSTKPGLYFMAPYADTKATDIIQFDSNQEGFFSLHLNKVIKAFPEESFGEIARVLEEQIEPFGLKVFAAANPPSALSEKECFV</sequence>
<name>A2DW59_TRIV3</name>
<evidence type="ECO:0000313" key="2">
    <source>
        <dbReference type="Proteomes" id="UP000001542"/>
    </source>
</evidence>
<protein>
    <submittedName>
        <fullName evidence="1">Uncharacterized protein</fullName>
    </submittedName>
</protein>
<reference evidence="1" key="1">
    <citation type="submission" date="2006-10" db="EMBL/GenBank/DDBJ databases">
        <authorList>
            <person name="Amadeo P."/>
            <person name="Zhao Q."/>
            <person name="Wortman J."/>
            <person name="Fraser-Liggett C."/>
            <person name="Carlton J."/>
        </authorList>
    </citation>
    <scope>NUCLEOTIDE SEQUENCE</scope>
    <source>
        <strain evidence="1">G3</strain>
    </source>
</reference>
<dbReference type="VEuPathDB" id="TrichDB:TVAGG3_0804720"/>
<accession>A2DW59</accession>
<dbReference type="InParanoid" id="A2DW59"/>
<dbReference type="SMR" id="A2DW59"/>
<gene>
    <name evidence="1" type="ORF">TVAG_224360</name>
</gene>
<proteinExistence type="predicted"/>
<dbReference type="KEGG" id="tva:4773363"/>
<dbReference type="AlphaFoldDB" id="A2DW59"/>
<organism evidence="1 2">
    <name type="scientific">Trichomonas vaginalis (strain ATCC PRA-98 / G3)</name>
    <dbReference type="NCBI Taxonomy" id="412133"/>
    <lineage>
        <taxon>Eukaryota</taxon>
        <taxon>Metamonada</taxon>
        <taxon>Parabasalia</taxon>
        <taxon>Trichomonadida</taxon>
        <taxon>Trichomonadidae</taxon>
        <taxon>Trichomonas</taxon>
    </lineage>
</organism>
<dbReference type="OrthoDB" id="10355301at2759"/>
<keyword evidence="2" id="KW-1185">Reference proteome</keyword>
<dbReference type="RefSeq" id="XP_001327583.1">
    <property type="nucleotide sequence ID" value="XM_001327548.1"/>
</dbReference>
<reference evidence="1" key="2">
    <citation type="journal article" date="2007" name="Science">
        <title>Draft genome sequence of the sexually transmitted pathogen Trichomonas vaginalis.</title>
        <authorList>
            <person name="Carlton J.M."/>
            <person name="Hirt R.P."/>
            <person name="Silva J.C."/>
            <person name="Delcher A.L."/>
            <person name="Schatz M."/>
            <person name="Zhao Q."/>
            <person name="Wortman J.R."/>
            <person name="Bidwell S.L."/>
            <person name="Alsmark U.C.M."/>
            <person name="Besteiro S."/>
            <person name="Sicheritz-Ponten T."/>
            <person name="Noel C.J."/>
            <person name="Dacks J.B."/>
            <person name="Foster P.G."/>
            <person name="Simillion C."/>
            <person name="Van de Peer Y."/>
            <person name="Miranda-Saavedra D."/>
            <person name="Barton G.J."/>
            <person name="Westrop G.D."/>
            <person name="Mueller S."/>
            <person name="Dessi D."/>
            <person name="Fiori P.L."/>
            <person name="Ren Q."/>
            <person name="Paulsen I."/>
            <person name="Zhang H."/>
            <person name="Bastida-Corcuera F.D."/>
            <person name="Simoes-Barbosa A."/>
            <person name="Brown M.T."/>
            <person name="Hayes R.D."/>
            <person name="Mukherjee M."/>
            <person name="Okumura C.Y."/>
            <person name="Schneider R."/>
            <person name="Smith A.J."/>
            <person name="Vanacova S."/>
            <person name="Villalvazo M."/>
            <person name="Haas B.J."/>
            <person name="Pertea M."/>
            <person name="Feldblyum T.V."/>
            <person name="Utterback T.R."/>
            <person name="Shu C.L."/>
            <person name="Osoegawa K."/>
            <person name="de Jong P.J."/>
            <person name="Hrdy I."/>
            <person name="Horvathova L."/>
            <person name="Zubacova Z."/>
            <person name="Dolezal P."/>
            <person name="Malik S.B."/>
            <person name="Logsdon J.M. Jr."/>
            <person name="Henze K."/>
            <person name="Gupta A."/>
            <person name="Wang C.C."/>
            <person name="Dunne R.L."/>
            <person name="Upcroft J.A."/>
            <person name="Upcroft P."/>
            <person name="White O."/>
            <person name="Salzberg S.L."/>
            <person name="Tang P."/>
            <person name="Chiu C.-H."/>
            <person name="Lee Y.-S."/>
            <person name="Embley T.M."/>
            <person name="Coombs G.H."/>
            <person name="Mottram J.C."/>
            <person name="Tachezy J."/>
            <person name="Fraser-Liggett C.M."/>
            <person name="Johnson P.J."/>
        </authorList>
    </citation>
    <scope>NUCLEOTIDE SEQUENCE [LARGE SCALE GENOMIC DNA]</scope>
    <source>
        <strain evidence="1">G3</strain>
    </source>
</reference>
<dbReference type="EMBL" id="DS113257">
    <property type="protein sequence ID" value="EAY15360.1"/>
    <property type="molecule type" value="Genomic_DNA"/>
</dbReference>
<evidence type="ECO:0000313" key="1">
    <source>
        <dbReference type="EMBL" id="EAY15360.1"/>
    </source>
</evidence>